<dbReference type="EMBL" id="JBHTJH010000017">
    <property type="protein sequence ID" value="MFD0863504.1"/>
    <property type="molecule type" value="Genomic_DNA"/>
</dbReference>
<proteinExistence type="predicted"/>
<dbReference type="RefSeq" id="WP_386409606.1">
    <property type="nucleotide sequence ID" value="NZ_JBHTJH010000017.1"/>
</dbReference>
<gene>
    <name evidence="3" type="ORF">ACFQ1M_14910</name>
</gene>
<comment type="caution">
    <text evidence="3">The sequence shown here is derived from an EMBL/GenBank/DDBJ whole genome shotgun (WGS) entry which is preliminary data.</text>
</comment>
<protein>
    <submittedName>
        <fullName evidence="3">4'-phosphopantetheinyl transferase superfamily protein</fullName>
    </submittedName>
</protein>
<dbReference type="Proteomes" id="UP001596978">
    <property type="component" value="Unassembled WGS sequence"/>
</dbReference>
<accession>A0ABW3D095</accession>
<reference evidence="4" key="1">
    <citation type="journal article" date="2019" name="Int. J. Syst. Evol. Microbiol.">
        <title>The Global Catalogue of Microorganisms (GCM) 10K type strain sequencing project: providing services to taxonomists for standard genome sequencing and annotation.</title>
        <authorList>
            <consortium name="The Broad Institute Genomics Platform"/>
            <consortium name="The Broad Institute Genome Sequencing Center for Infectious Disease"/>
            <person name="Wu L."/>
            <person name="Ma J."/>
        </authorList>
    </citation>
    <scope>NUCLEOTIDE SEQUENCE [LARGE SCALE GENOMIC DNA]</scope>
    <source>
        <strain evidence="4">CCUG 62952</strain>
    </source>
</reference>
<evidence type="ECO:0000313" key="3">
    <source>
        <dbReference type="EMBL" id="MFD0863504.1"/>
    </source>
</evidence>
<evidence type="ECO:0000256" key="1">
    <source>
        <dbReference type="ARBA" id="ARBA00022679"/>
    </source>
</evidence>
<dbReference type="Pfam" id="PF01648">
    <property type="entry name" value="ACPS"/>
    <property type="match status" value="1"/>
</dbReference>
<evidence type="ECO:0000313" key="4">
    <source>
        <dbReference type="Proteomes" id="UP001596978"/>
    </source>
</evidence>
<name>A0ABW3D095_9FLAO</name>
<dbReference type="InterPro" id="IPR008278">
    <property type="entry name" value="4-PPantetheinyl_Trfase_dom"/>
</dbReference>
<dbReference type="InterPro" id="IPR037143">
    <property type="entry name" value="4-PPantetheinyl_Trfase_dom_sf"/>
</dbReference>
<organism evidence="3 4">
    <name type="scientific">Sungkyunkwania multivorans</name>
    <dbReference type="NCBI Taxonomy" id="1173618"/>
    <lineage>
        <taxon>Bacteria</taxon>
        <taxon>Pseudomonadati</taxon>
        <taxon>Bacteroidota</taxon>
        <taxon>Flavobacteriia</taxon>
        <taxon>Flavobacteriales</taxon>
        <taxon>Flavobacteriaceae</taxon>
        <taxon>Sungkyunkwania</taxon>
    </lineage>
</organism>
<feature type="domain" description="4'-phosphopantetheinyl transferase" evidence="2">
    <location>
        <begin position="104"/>
        <end position="180"/>
    </location>
</feature>
<evidence type="ECO:0000259" key="2">
    <source>
        <dbReference type="Pfam" id="PF01648"/>
    </source>
</evidence>
<keyword evidence="4" id="KW-1185">Reference proteome</keyword>
<dbReference type="GO" id="GO:0016740">
    <property type="term" value="F:transferase activity"/>
    <property type="evidence" value="ECO:0007669"/>
    <property type="project" value="UniProtKB-KW"/>
</dbReference>
<keyword evidence="1 3" id="KW-0808">Transferase</keyword>
<dbReference type="Gene3D" id="3.90.470.20">
    <property type="entry name" value="4'-phosphopantetheinyl transferase domain"/>
    <property type="match status" value="1"/>
</dbReference>
<dbReference type="SUPFAM" id="SSF56214">
    <property type="entry name" value="4'-phosphopantetheinyl transferase"/>
    <property type="match status" value="1"/>
</dbReference>
<sequence length="219" mass="25266">MPLYKTITASGNTKVLIWKIEEPETELGNRILLTKSCKERLASMKSEIHRRGFLSVRQLLKVAGYEAADLFYDENGKPHLRDGKKISITHSFIFSAVVISDIEVGIDIEKQRDKIQRIAKKFVDYEWSFLTEQHLTRELTVVWCIKESLYKVFATPGMSFKQHTKIIPFSLEKGQTVSWIHYEEHVQKHEAFFLEFDGFTCAYTLSLDDACLPAGRDEG</sequence>